<evidence type="ECO:0000259" key="3">
    <source>
        <dbReference type="Pfam" id="PF20441"/>
    </source>
</evidence>
<evidence type="ECO:0000313" key="5">
    <source>
        <dbReference type="Proteomes" id="UP001271274"/>
    </source>
</evidence>
<feature type="domain" description="Terminase large subunit-like endonuclease" evidence="3">
    <location>
        <begin position="291"/>
        <end position="574"/>
    </location>
</feature>
<dbReference type="Gene3D" id="3.40.50.300">
    <property type="entry name" value="P-loop containing nucleotide triphosphate hydrolases"/>
    <property type="match status" value="1"/>
</dbReference>
<organism evidence="4 5">
    <name type="scientific">Streptomyces europaeiscabiei</name>
    <dbReference type="NCBI Taxonomy" id="146819"/>
    <lineage>
        <taxon>Bacteria</taxon>
        <taxon>Bacillati</taxon>
        <taxon>Actinomycetota</taxon>
        <taxon>Actinomycetes</taxon>
        <taxon>Kitasatosporales</taxon>
        <taxon>Streptomycetaceae</taxon>
        <taxon>Streptomyces</taxon>
    </lineage>
</organism>
<gene>
    <name evidence="4" type="ORF">PV662_36805</name>
</gene>
<dbReference type="InterPro" id="IPR027417">
    <property type="entry name" value="P-loop_NTPase"/>
</dbReference>
<protein>
    <submittedName>
        <fullName evidence="4">Terminase large subunit</fullName>
    </submittedName>
</protein>
<evidence type="ECO:0000313" key="4">
    <source>
        <dbReference type="EMBL" id="MDX3705210.1"/>
    </source>
</evidence>
<proteinExistence type="predicted"/>
<dbReference type="PANTHER" id="PTHR41287">
    <property type="match status" value="1"/>
</dbReference>
<evidence type="ECO:0000256" key="1">
    <source>
        <dbReference type="SAM" id="MobiDB-lite"/>
    </source>
</evidence>
<reference evidence="4 5" key="1">
    <citation type="journal article" date="2023" name="Microb. Genom.">
        <title>Mesoterricola silvestris gen. nov., sp. nov., Mesoterricola sediminis sp. nov., Geothrix oryzae sp. nov., Geothrix edaphica sp. nov., Geothrix rubra sp. nov., and Geothrix limicola sp. nov., six novel members of Acidobacteriota isolated from soils.</title>
        <authorList>
            <person name="Weisberg A.J."/>
            <person name="Pearce E."/>
            <person name="Kramer C.G."/>
            <person name="Chang J.H."/>
            <person name="Clarke C.R."/>
        </authorList>
    </citation>
    <scope>NUCLEOTIDE SEQUENCE [LARGE SCALE GENOMIC DNA]</scope>
    <source>
        <strain evidence="4 5">ID09-01A</strain>
    </source>
</reference>
<comment type="caution">
    <text evidence="4">The sequence shown here is derived from an EMBL/GenBank/DDBJ whole genome shotgun (WGS) entry which is preliminary data.</text>
</comment>
<dbReference type="InterPro" id="IPR046462">
    <property type="entry name" value="TerL_nuclease"/>
</dbReference>
<keyword evidence="5" id="KW-1185">Reference proteome</keyword>
<dbReference type="EMBL" id="JARAYU010000018">
    <property type="protein sequence ID" value="MDX3705210.1"/>
    <property type="molecule type" value="Genomic_DNA"/>
</dbReference>
<feature type="domain" description="Terminase large subunit-like ATPase" evidence="2">
    <location>
        <begin position="103"/>
        <end position="281"/>
    </location>
</feature>
<feature type="region of interest" description="Disordered" evidence="1">
    <location>
        <begin position="1"/>
        <end position="31"/>
    </location>
</feature>
<dbReference type="Proteomes" id="UP001271274">
    <property type="component" value="Unassembled WGS sequence"/>
</dbReference>
<sequence length="594" mass="66008">MARTTTRSRKPGTAQAAKRADAGPQLPDAEELDRLKLSPEVAWFLVSRGMPLPDCPPLYKTPEPRDEPGAVFDPDRVDKVIRAFSKLRHTKGQWAGQALKPDPWQVAYVLAPVFGWVHWDEDAGGYVRIVSELYVDVPRKNGKSTLCGGIAIYMTCADSEPGAEVLAAATTKDQARFVFDPIKRLADSAPALKGHVKPLKDKILHPKSGSYFQVISNVADAQHGANLHCYICDELHIHKTPDMLETLESGTGSRRQPLGVVITTADSGKRETPYDNKRRRIEQLARGVLHDPSVYGVIFAAPKEADPHLEATWRAANPGFGVSPTRAYLLKASRKAESSPADLASFKRLHLGIRTRQEIKYLRLDAWDRNAGMVDETALHGRDTWGGLDLAATSDLCALCWLFPNDEDGTLDALWRFWTPEDNLEALDKRTAKAASRWVKEGWLTATPGNVADYDWIKDQIRKDRDAFRVRSIGYDPWNASQLTNDLVSERANLVKVRQGFQTLSPVMKETQRLVLQGTPERPVLRHGGHPIVRWCVDNLAVAMDPSGNVKPDKANSGDKIDGVSALLTAMSEIIARPPRRKSRYADEDEIMVV</sequence>
<evidence type="ECO:0000259" key="2">
    <source>
        <dbReference type="Pfam" id="PF03354"/>
    </source>
</evidence>
<dbReference type="PANTHER" id="PTHR41287:SF1">
    <property type="entry name" value="PROTEIN YMFN"/>
    <property type="match status" value="1"/>
</dbReference>
<dbReference type="RefSeq" id="WP_210551052.1">
    <property type="nucleotide sequence ID" value="NZ_JARAYT010000010.1"/>
</dbReference>
<accession>A0ABU4NRG6</accession>
<dbReference type="Pfam" id="PF20441">
    <property type="entry name" value="TerL_nuclease"/>
    <property type="match status" value="1"/>
</dbReference>
<feature type="compositionally biased region" description="Basic residues" evidence="1">
    <location>
        <begin position="1"/>
        <end position="10"/>
    </location>
</feature>
<dbReference type="Pfam" id="PF03354">
    <property type="entry name" value="TerL_ATPase"/>
    <property type="match status" value="1"/>
</dbReference>
<dbReference type="InterPro" id="IPR005021">
    <property type="entry name" value="Terminase_largesu-like"/>
</dbReference>
<dbReference type="InterPro" id="IPR046461">
    <property type="entry name" value="TerL_ATPase"/>
</dbReference>
<name>A0ABU4NRG6_9ACTN</name>